<protein>
    <submittedName>
        <fullName evidence="1">Uncharacterized protein</fullName>
    </submittedName>
</protein>
<gene>
    <name evidence="1" type="ORF">D9619_001114</name>
</gene>
<sequence length="347" mass="38898">MDTGFHKQIFTTLKTPPYTTLIILPEMSVAGTEAFDFAPSSPAAFSQPLGNPILNWHYKTARNVPPVTDTGSDSLDLSPPGSPLWFTLSDIPSRPGSPVLSVVDDNLTPARDPFPHTALAFQKLSITSREPQHHEPIHNYLGISITDTVPIPDETTASPALLDFTIHQLGSMSPEDLERRESTIFSLKDPEIKEEPQKLAKAVLRFLLKDVTYTGPFYLLSANNALYVLMTIYPPTEYAEVRANILYNIGCAGMHYLSGSLKYDVLNNKDFRKFRPITYAMLGMILGHLARAFHQCTILSEADRQEPWPTDHSLFNEANQIRFAMAGWTFIEIVILEFWYSSAPLIR</sequence>
<organism evidence="1 2">
    <name type="scientific">Psilocybe cf. subviscida</name>
    <dbReference type="NCBI Taxonomy" id="2480587"/>
    <lineage>
        <taxon>Eukaryota</taxon>
        <taxon>Fungi</taxon>
        <taxon>Dikarya</taxon>
        <taxon>Basidiomycota</taxon>
        <taxon>Agaricomycotina</taxon>
        <taxon>Agaricomycetes</taxon>
        <taxon>Agaricomycetidae</taxon>
        <taxon>Agaricales</taxon>
        <taxon>Agaricineae</taxon>
        <taxon>Strophariaceae</taxon>
        <taxon>Psilocybe</taxon>
    </lineage>
</organism>
<evidence type="ECO:0000313" key="1">
    <source>
        <dbReference type="EMBL" id="KAF5322575.1"/>
    </source>
</evidence>
<comment type="caution">
    <text evidence="1">The sequence shown here is derived from an EMBL/GenBank/DDBJ whole genome shotgun (WGS) entry which is preliminary data.</text>
</comment>
<dbReference type="AlphaFoldDB" id="A0A8H5BFZ7"/>
<evidence type="ECO:0000313" key="2">
    <source>
        <dbReference type="Proteomes" id="UP000567179"/>
    </source>
</evidence>
<name>A0A8H5BFZ7_9AGAR</name>
<dbReference type="EMBL" id="JAACJJ010000028">
    <property type="protein sequence ID" value="KAF5322575.1"/>
    <property type="molecule type" value="Genomic_DNA"/>
</dbReference>
<reference evidence="1 2" key="1">
    <citation type="journal article" date="2020" name="ISME J.">
        <title>Uncovering the hidden diversity of litter-decomposition mechanisms in mushroom-forming fungi.</title>
        <authorList>
            <person name="Floudas D."/>
            <person name="Bentzer J."/>
            <person name="Ahren D."/>
            <person name="Johansson T."/>
            <person name="Persson P."/>
            <person name="Tunlid A."/>
        </authorList>
    </citation>
    <scope>NUCLEOTIDE SEQUENCE [LARGE SCALE GENOMIC DNA]</scope>
    <source>
        <strain evidence="1 2">CBS 101986</strain>
    </source>
</reference>
<proteinExistence type="predicted"/>
<keyword evidence="2" id="KW-1185">Reference proteome</keyword>
<accession>A0A8H5BFZ7</accession>
<dbReference type="Proteomes" id="UP000567179">
    <property type="component" value="Unassembled WGS sequence"/>
</dbReference>